<name>A0A9J7MCQ7_BRAFL</name>
<dbReference type="InterPro" id="IPR000922">
    <property type="entry name" value="Lectin_gal-bd_dom"/>
</dbReference>
<evidence type="ECO:0000256" key="2">
    <source>
        <dbReference type="ARBA" id="ARBA00023157"/>
    </source>
</evidence>
<feature type="domain" description="SUEL-type lectin" evidence="5">
    <location>
        <begin position="202"/>
        <end position="277"/>
    </location>
</feature>
<evidence type="ECO:0000313" key="7">
    <source>
        <dbReference type="RefSeq" id="XP_035698711.1"/>
    </source>
</evidence>
<dbReference type="InterPro" id="IPR043159">
    <property type="entry name" value="Lectin_gal-bd_sf"/>
</dbReference>
<dbReference type="Pfam" id="PF02140">
    <property type="entry name" value="SUEL_Lectin"/>
    <property type="match status" value="3"/>
</dbReference>
<dbReference type="Pfam" id="PF00051">
    <property type="entry name" value="Kringle"/>
    <property type="match status" value="1"/>
</dbReference>
<dbReference type="PROSITE" id="PS00021">
    <property type="entry name" value="KRINGLE_1"/>
    <property type="match status" value="1"/>
</dbReference>
<dbReference type="OMA" id="CLGRNNC"/>
<dbReference type="KEGG" id="bfo:118431576"/>
<dbReference type="PRINTS" id="PR00018">
    <property type="entry name" value="KRINGLE"/>
</dbReference>
<dbReference type="Proteomes" id="UP000001554">
    <property type="component" value="Chromosome 15"/>
</dbReference>
<dbReference type="SUPFAM" id="SSF57440">
    <property type="entry name" value="Kringle-like"/>
    <property type="match status" value="1"/>
</dbReference>
<dbReference type="OrthoDB" id="5917794at2759"/>
<dbReference type="FunFam" id="2.60.120.740:FF:000001">
    <property type="entry name" value="Adhesion G protein-coupled receptor L2"/>
    <property type="match status" value="2"/>
</dbReference>
<evidence type="ECO:0000256" key="3">
    <source>
        <dbReference type="PROSITE-ProRule" id="PRU00121"/>
    </source>
</evidence>
<evidence type="ECO:0000256" key="1">
    <source>
        <dbReference type="ARBA" id="ARBA00022572"/>
    </source>
</evidence>
<protein>
    <submittedName>
        <fullName evidence="7">Uncharacterized protein LOC118431576</fullName>
    </submittedName>
</protein>
<keyword evidence="6" id="KW-1185">Reference proteome</keyword>
<dbReference type="InterPro" id="IPR038178">
    <property type="entry name" value="Kringle_sf"/>
</dbReference>
<dbReference type="GO" id="GO:0030246">
    <property type="term" value="F:carbohydrate binding"/>
    <property type="evidence" value="ECO:0007669"/>
    <property type="project" value="InterPro"/>
</dbReference>
<dbReference type="CDD" id="cd00108">
    <property type="entry name" value="KR"/>
    <property type="match status" value="1"/>
</dbReference>
<dbReference type="Gene3D" id="2.40.20.10">
    <property type="entry name" value="Plasminogen Kringle 4"/>
    <property type="match status" value="1"/>
</dbReference>
<reference evidence="6" key="1">
    <citation type="journal article" date="2020" name="Nat. Ecol. Evol.">
        <title>Deeply conserved synteny resolves early events in vertebrate evolution.</title>
        <authorList>
            <person name="Simakov O."/>
            <person name="Marletaz F."/>
            <person name="Yue J.X."/>
            <person name="O'Connell B."/>
            <person name="Jenkins J."/>
            <person name="Brandt A."/>
            <person name="Calef R."/>
            <person name="Tung C.H."/>
            <person name="Huang T.K."/>
            <person name="Schmutz J."/>
            <person name="Satoh N."/>
            <person name="Yu J.K."/>
            <person name="Putnam N.H."/>
            <person name="Green R.E."/>
            <person name="Rokhsar D.S."/>
        </authorList>
    </citation>
    <scope>NUCLEOTIDE SEQUENCE [LARGE SCALE GENOMIC DNA]</scope>
    <source>
        <strain evidence="6">S238N-H82</strain>
    </source>
</reference>
<feature type="disulfide bond" evidence="3">
    <location>
        <begin position="164"/>
        <end position="187"/>
    </location>
</feature>
<dbReference type="FunFam" id="2.40.20.10:FF:000020">
    <property type="entry name" value="Uncharacterized protein"/>
    <property type="match status" value="1"/>
</dbReference>
<evidence type="ECO:0000313" key="6">
    <source>
        <dbReference type="Proteomes" id="UP000001554"/>
    </source>
</evidence>
<evidence type="ECO:0000259" key="4">
    <source>
        <dbReference type="PROSITE" id="PS50070"/>
    </source>
</evidence>
<evidence type="ECO:0000259" key="5">
    <source>
        <dbReference type="PROSITE" id="PS50228"/>
    </source>
</evidence>
<dbReference type="InterPro" id="IPR018056">
    <property type="entry name" value="Kringle_CS"/>
</dbReference>
<dbReference type="Gene3D" id="2.60.120.740">
    <property type="match status" value="3"/>
</dbReference>
<dbReference type="AlphaFoldDB" id="A0A9J7MCQ7"/>
<accession>A0A9J7MCQ7</accession>
<dbReference type="InterPro" id="IPR013806">
    <property type="entry name" value="Kringle-like"/>
</dbReference>
<organism evidence="6 7">
    <name type="scientific">Branchiostoma floridae</name>
    <name type="common">Florida lancelet</name>
    <name type="synonym">Amphioxus</name>
    <dbReference type="NCBI Taxonomy" id="7739"/>
    <lineage>
        <taxon>Eukaryota</taxon>
        <taxon>Metazoa</taxon>
        <taxon>Chordata</taxon>
        <taxon>Cephalochordata</taxon>
        <taxon>Leptocardii</taxon>
        <taxon>Amphioxiformes</taxon>
        <taxon>Branchiostomatidae</taxon>
        <taxon>Branchiostoma</taxon>
    </lineage>
</organism>
<dbReference type="CDD" id="cd22827">
    <property type="entry name" value="Gal_Rha_Lectin_SUL-I-like"/>
    <property type="match status" value="2"/>
</dbReference>
<dbReference type="GeneID" id="118431576"/>
<feature type="disulfide bond" evidence="3">
    <location>
        <begin position="115"/>
        <end position="192"/>
    </location>
</feature>
<sequence>MHLSCNSGSTLQVSDAMYGRSSKDHCKWSLITNCRSSSSLSAVRHRCQGRRTCSVPASNDVFGEPCWAVPKYLEVTYKCFGFLLLASQSSKMRLTVRVLLALAILGTWAQAQEKCLVGDGASYRGTVSVTKTGRACQRWDSQTPHGHDRTPAKYPYSGLERNYCRNPDGEPKPWCYTTNPGQRWEYCTVPPCIESSLMSRRVCEDDTMYLSCGSGSTIHVSYAMYGRNDKDHCKWSLIKCQSSSSLSDVRGRCQGRSSCSVPASNHVFGDPCWAVPKRGLTIRVSYALYGRTRYGVCTEWDAYTTNCRSSSSLPIMRRRCQGRRKCMVKASNDVFGDPCSKTFKYLEVTYTCAAFLLLASQSSKKRLTVFLALAIMVTLGQAWSLPDNMWGKAEICKLT</sequence>
<dbReference type="InterPro" id="IPR000001">
    <property type="entry name" value="Kringle"/>
</dbReference>
<dbReference type="PROSITE" id="PS50228">
    <property type="entry name" value="SUEL_LECTIN"/>
    <property type="match status" value="3"/>
</dbReference>
<dbReference type="RefSeq" id="XP_035698711.1">
    <property type="nucleotide sequence ID" value="XM_035842818.1"/>
</dbReference>
<feature type="domain" description="Kringle" evidence="4">
    <location>
        <begin position="114"/>
        <end position="192"/>
    </location>
</feature>
<dbReference type="SMART" id="SM00130">
    <property type="entry name" value="KR"/>
    <property type="match status" value="1"/>
</dbReference>
<feature type="domain" description="SUEL-type lectin" evidence="5">
    <location>
        <begin position="278"/>
        <end position="353"/>
    </location>
</feature>
<dbReference type="PANTHER" id="PTHR46780">
    <property type="entry name" value="PROTEIN EVA-1"/>
    <property type="match status" value="1"/>
</dbReference>
<reference evidence="7" key="2">
    <citation type="submission" date="2025-08" db="UniProtKB">
        <authorList>
            <consortium name="RefSeq"/>
        </authorList>
    </citation>
    <scope>IDENTIFICATION</scope>
    <source>
        <strain evidence="7">S238N-H82</strain>
        <tissue evidence="7">Testes</tissue>
    </source>
</reference>
<keyword evidence="1 3" id="KW-0420">Kringle</keyword>
<gene>
    <name evidence="7" type="primary">LOC118431576</name>
</gene>
<proteinExistence type="predicted"/>
<feature type="disulfide bond" evidence="3">
    <location>
        <begin position="136"/>
        <end position="175"/>
    </location>
</feature>
<keyword evidence="2 3" id="KW-1015">Disulfide bond</keyword>
<dbReference type="CDD" id="cd22823">
    <property type="entry name" value="Gal_Rha_Lectin"/>
    <property type="match status" value="1"/>
</dbReference>
<feature type="domain" description="SUEL-type lectin" evidence="5">
    <location>
        <begin position="1"/>
        <end position="80"/>
    </location>
</feature>
<dbReference type="PROSITE" id="PS50070">
    <property type="entry name" value="KRINGLE_2"/>
    <property type="match status" value="1"/>
</dbReference>